<evidence type="ECO:0000259" key="5">
    <source>
        <dbReference type="PROSITE" id="PS51980"/>
    </source>
</evidence>
<dbReference type="EMBL" id="JABCRI010000021">
    <property type="protein sequence ID" value="KAF8379997.1"/>
    <property type="molecule type" value="Genomic_DNA"/>
</dbReference>
<feature type="compositionally biased region" description="Gly residues" evidence="3">
    <location>
        <begin position="41"/>
        <end position="53"/>
    </location>
</feature>
<dbReference type="PROSITE" id="PS51980">
    <property type="entry name" value="OCEL"/>
    <property type="match status" value="1"/>
</dbReference>
<feature type="compositionally biased region" description="Basic and acidic residues" evidence="3">
    <location>
        <begin position="514"/>
        <end position="529"/>
    </location>
</feature>
<feature type="domain" description="LOB" evidence="4">
    <location>
        <begin position="1138"/>
        <end position="1239"/>
    </location>
</feature>
<feature type="compositionally biased region" description="Basic and acidic residues" evidence="3">
    <location>
        <begin position="436"/>
        <end position="446"/>
    </location>
</feature>
<feature type="compositionally biased region" description="Gly residues" evidence="3">
    <location>
        <begin position="1"/>
        <end position="18"/>
    </location>
</feature>
<feature type="compositionally biased region" description="Basic and acidic residues" evidence="3">
    <location>
        <begin position="752"/>
        <end position="777"/>
    </location>
</feature>
<feature type="compositionally biased region" description="Basic and acidic residues" evidence="3">
    <location>
        <begin position="603"/>
        <end position="617"/>
    </location>
</feature>
<feature type="compositionally biased region" description="Basic and acidic residues" evidence="3">
    <location>
        <begin position="552"/>
        <end position="561"/>
    </location>
</feature>
<dbReference type="InterPro" id="IPR010844">
    <property type="entry name" value="Occludin_ELL"/>
</dbReference>
<reference evidence="6 7" key="1">
    <citation type="submission" date="2020-04" db="EMBL/GenBank/DDBJ databases">
        <title>Plant Genome Project.</title>
        <authorList>
            <person name="Zhang R.-G."/>
        </authorList>
    </citation>
    <scope>NUCLEOTIDE SEQUENCE [LARGE SCALE GENOMIC DNA]</scope>
    <source>
        <strain evidence="6">YNK0</strain>
        <tissue evidence="6">Leaf</tissue>
    </source>
</reference>
<protein>
    <submittedName>
        <fullName evidence="6">Uncharacterized protein</fullName>
    </submittedName>
</protein>
<feature type="compositionally biased region" description="Basic and acidic residues" evidence="3">
    <location>
        <begin position="811"/>
        <end position="843"/>
    </location>
</feature>
<feature type="region of interest" description="Disordered" evidence="3">
    <location>
        <begin position="236"/>
        <end position="326"/>
    </location>
</feature>
<feature type="coiled-coil region" evidence="2">
    <location>
        <begin position="1218"/>
        <end position="1252"/>
    </location>
</feature>
<keyword evidence="7" id="KW-1185">Reference proteome</keyword>
<proteinExistence type="inferred from homology"/>
<dbReference type="InterPro" id="IPR004883">
    <property type="entry name" value="LOB"/>
</dbReference>
<feature type="region of interest" description="Disordered" evidence="3">
    <location>
        <begin position="958"/>
        <end position="981"/>
    </location>
</feature>
<dbReference type="PROSITE" id="PS50891">
    <property type="entry name" value="LOB"/>
    <property type="match status" value="1"/>
</dbReference>
<feature type="region of interest" description="Disordered" evidence="3">
    <location>
        <begin position="751"/>
        <end position="889"/>
    </location>
</feature>
<organism evidence="6 7">
    <name type="scientific">Tetracentron sinense</name>
    <name type="common">Spur-leaf</name>
    <dbReference type="NCBI Taxonomy" id="13715"/>
    <lineage>
        <taxon>Eukaryota</taxon>
        <taxon>Viridiplantae</taxon>
        <taxon>Streptophyta</taxon>
        <taxon>Embryophyta</taxon>
        <taxon>Tracheophyta</taxon>
        <taxon>Spermatophyta</taxon>
        <taxon>Magnoliopsida</taxon>
        <taxon>Trochodendrales</taxon>
        <taxon>Trochodendraceae</taxon>
        <taxon>Tetracentron</taxon>
    </lineage>
</organism>
<evidence type="ECO:0000259" key="4">
    <source>
        <dbReference type="PROSITE" id="PS50891"/>
    </source>
</evidence>
<dbReference type="PANTHER" id="PTHR38372:SF2">
    <property type="entry name" value="DENTIN SIALOPHOSPHOPROTEIN-LIKE PROTEIN"/>
    <property type="match status" value="1"/>
</dbReference>
<feature type="compositionally biased region" description="Pro residues" evidence="3">
    <location>
        <begin position="26"/>
        <end position="35"/>
    </location>
</feature>
<evidence type="ECO:0000313" key="7">
    <source>
        <dbReference type="Proteomes" id="UP000655225"/>
    </source>
</evidence>
<dbReference type="PANTHER" id="PTHR38372">
    <property type="entry name" value="DENTIN SIALOPHOSPHOPROTEIN-LIKE PROTEIN"/>
    <property type="match status" value="1"/>
</dbReference>
<feature type="region of interest" description="Disordered" evidence="3">
    <location>
        <begin position="1015"/>
        <end position="1040"/>
    </location>
</feature>
<name>A0A834YHK0_TETSI</name>
<dbReference type="Pfam" id="PF07303">
    <property type="entry name" value="Occludin_ELL"/>
    <property type="match status" value="1"/>
</dbReference>
<feature type="compositionally biased region" description="Basic and acidic residues" evidence="3">
    <location>
        <begin position="673"/>
        <end position="688"/>
    </location>
</feature>
<dbReference type="OrthoDB" id="4869960at2759"/>
<evidence type="ECO:0000313" key="6">
    <source>
        <dbReference type="EMBL" id="KAF8379997.1"/>
    </source>
</evidence>
<sequence>MYGGSGKIGRGGGGGGGRGGKRNHSPFPPPPPPQRHLPGAGAPGGRISIGGAGARNRHSGTGSSAAPSTPEETFSLVRGNPLSFAMIIRLAPDLIDEIRRVEAQGGTARIKFDANSNNQSGNVIDVGGKDFRFIWSRELGDLCDTYEERRSGEDGKGLLVESGCAWRKLNVQRILDESTKNHVKKRSEEAERKLKSRKAIVLDHGNPSLKNQMKPLAAAAVDVNPRRMPFKPKNEAAFKKRKVEPTHVAIGGPPKSVFKSGLSSTSTAKGRLSVSPLPSPPQQSGASASPLGMGDLTKGHTSIEEVILPRVTSKEDAASSEKEIPSRADHAFVRETSGHKGGVGATPKDLQNSLTTLLMENPKGMSLKALEKAIGDSVTSSARKIEPIIKKIAIFQAPGRYFLKPGAELESFKKPSSESGSSKEGSDVDVDIMTSDDDKGAEHKVQAPEPRISTSPIPWRTLGGGPEQNEIHEEKQDGRVSDAVETEKDRFHDDHETDMVEVTGLVPNKAETGSVEKTKPFSPEHDKQRVGQQMSYTGKFVSGRQNMSKNGLRHEQSDSSERISQTKTKAKAKRGSDINCFDEKSESAKRLKAGSLAQPPISRHRDITSSESPHRLSPDWPSQDPYKDHTVKMTDRVGKDGNVGIGFQKGYSLMPGRSTMDAQPPVQRSVDLNARRKGPDIEMPRKYVENLGRGAKHSERSTLLDGSDGSAMRSIYSQENFSMPKDDMQRETQDEDGYGYEKLLTKYFSEGSARDKRSSVSDSYYRKHGEQVGKFKDVGQTTHSLMGSFPKDNSRSNADKSPMVNGKGSILRRELSDLELGELREPMPGEETQGLKKQFERKSSFKLSENKPNASENCNSDSSRGRTVGNTFQDSRKQSSPDSKVGFPCNQEGLFRKRILEDDVEDLTMPQERVVPSQAQQFPRVDGADSEVGSQLNKLADMGSKSRKNEVRTSQGICLEDSGGTHKKTPASVPQPLDTEHAGQTLIPNPMKETKTQKCKTVTELTGRRKDTFWMENNDSGRKRRESSSDEDTCSYSKYEKDNPEIKGPIKDFSQYKEYVQEYHEKYGSYCSLNKILETYRNEFQKLGSDLDLAKGRDMEGYYNILGQLKETYRQCGTQSLEALIKVMQKPATVKMNQPCAACRTLRRRCGTNCPLAPYFPLDELDNFACVHKLFGASNVVKMIQSLEENKREDAVNSMVCEARMRLRDPVYGSTGAIFNLQKHILELREQLELTRAQVVELQEQRDQLLRLLMDVDHHQLRPLSSIGDTTFDYGNDFLPMQTDNMVGYDLLNFH</sequence>
<feature type="compositionally biased region" description="Basic and acidic residues" evidence="3">
    <location>
        <begin position="312"/>
        <end position="326"/>
    </location>
</feature>
<dbReference type="Pfam" id="PF03195">
    <property type="entry name" value="LOB"/>
    <property type="match status" value="1"/>
</dbReference>
<evidence type="ECO:0000256" key="3">
    <source>
        <dbReference type="SAM" id="MobiDB-lite"/>
    </source>
</evidence>
<feature type="domain" description="OCEL" evidence="5">
    <location>
        <begin position="1041"/>
        <end position="1151"/>
    </location>
</feature>
<comment type="caution">
    <text evidence="6">The sequence shown here is derived from an EMBL/GenBank/DDBJ whole genome shotgun (WGS) entry which is preliminary data.</text>
</comment>
<evidence type="ECO:0000256" key="2">
    <source>
        <dbReference type="SAM" id="Coils"/>
    </source>
</evidence>
<evidence type="ECO:0000256" key="1">
    <source>
        <dbReference type="ARBA" id="ARBA00005474"/>
    </source>
</evidence>
<feature type="compositionally biased region" description="Polar residues" evidence="3">
    <location>
        <begin position="845"/>
        <end position="862"/>
    </location>
</feature>
<comment type="similarity">
    <text evidence="1">Belongs to the LOB domain-containing protein family.</text>
</comment>
<feature type="region of interest" description="Disordered" evidence="3">
    <location>
        <begin position="411"/>
        <end position="710"/>
    </location>
</feature>
<feature type="compositionally biased region" description="Polar residues" evidence="3">
    <location>
        <begin position="59"/>
        <end position="72"/>
    </location>
</feature>
<feature type="region of interest" description="Disordered" evidence="3">
    <location>
        <begin position="1"/>
        <end position="73"/>
    </location>
</feature>
<dbReference type="Proteomes" id="UP000655225">
    <property type="component" value="Unassembled WGS sequence"/>
</dbReference>
<feature type="compositionally biased region" description="Basic and acidic residues" evidence="3">
    <location>
        <begin position="469"/>
        <end position="498"/>
    </location>
</feature>
<gene>
    <name evidence="6" type="ORF">HHK36_027466</name>
</gene>
<accession>A0A834YHK0</accession>
<dbReference type="OMA" id="KEYRFTW"/>
<keyword evidence="2" id="KW-0175">Coiled coil</keyword>
<feature type="compositionally biased region" description="Low complexity" evidence="3">
    <location>
        <begin position="282"/>
        <end position="291"/>
    </location>
</feature>
<feature type="compositionally biased region" description="Basic and acidic residues" evidence="3">
    <location>
        <begin position="625"/>
        <end position="639"/>
    </location>
</feature>